<name>A0A2N3KIM5_9PROT</name>
<accession>A0A2N3KIM5</accession>
<sequence>MTIPTLVCGFLSHADQTVAERIVIPTAQDWPTAVRRVARSFAGEMMFVVALRDDKSRKPSGVWEELPIEKRKWSARILSESHEFTVIGFNNLRMEPLMLHVTAPNWIVAAHLSIAEKNHEGFRFVACFEGHIPQADVLGSARHVDADFGAI</sequence>
<gene>
    <name evidence="1" type="ORF">COO20_21035</name>
</gene>
<proteinExistence type="predicted"/>
<dbReference type="RefSeq" id="WP_085594543.1">
    <property type="nucleotide sequence ID" value="NZ_NWTK01000017.1"/>
</dbReference>
<dbReference type="OrthoDB" id="7362538at2"/>
<comment type="caution">
    <text evidence="1">The sequence shown here is derived from an EMBL/GenBank/DDBJ whole genome shotgun (WGS) entry which is preliminary data.</text>
</comment>
<dbReference type="EMBL" id="NWTK01000017">
    <property type="protein sequence ID" value="PKR50370.1"/>
    <property type="molecule type" value="Genomic_DNA"/>
</dbReference>
<dbReference type="AlphaFoldDB" id="A0A2N3KIM5"/>
<evidence type="ECO:0000313" key="2">
    <source>
        <dbReference type="Proteomes" id="UP000233597"/>
    </source>
</evidence>
<protein>
    <submittedName>
        <fullName evidence="1">Uncharacterized protein</fullName>
    </submittedName>
</protein>
<organism evidence="1 2">
    <name type="scientific">Thalassospira marina</name>
    <dbReference type="NCBI Taxonomy" id="2048283"/>
    <lineage>
        <taxon>Bacteria</taxon>
        <taxon>Pseudomonadati</taxon>
        <taxon>Pseudomonadota</taxon>
        <taxon>Alphaproteobacteria</taxon>
        <taxon>Rhodospirillales</taxon>
        <taxon>Thalassospiraceae</taxon>
        <taxon>Thalassospira</taxon>
    </lineage>
</organism>
<dbReference type="Proteomes" id="UP000233597">
    <property type="component" value="Unassembled WGS sequence"/>
</dbReference>
<reference evidence="1 2" key="1">
    <citation type="submission" date="2017-09" db="EMBL/GenBank/DDBJ databases">
        <title>Biodiversity and function of Thalassospira species in the particle-attached aromatic-hydrocarbon-degrading consortia from the surface seawater of the South China Sea.</title>
        <authorList>
            <person name="Dong C."/>
            <person name="Liu R."/>
            <person name="Shao Z."/>
        </authorList>
    </citation>
    <scope>NUCLEOTIDE SEQUENCE [LARGE SCALE GENOMIC DNA]</scope>
    <source>
        <strain evidence="1 2">CSC1P2</strain>
    </source>
</reference>
<evidence type="ECO:0000313" key="1">
    <source>
        <dbReference type="EMBL" id="PKR50370.1"/>
    </source>
</evidence>